<dbReference type="PROSITE" id="PS50815">
    <property type="entry name" value="HORMA"/>
    <property type="match status" value="1"/>
</dbReference>
<gene>
    <name evidence="3" type="ORF">L5515_015088</name>
</gene>
<accession>A0AAE9EDW2</accession>
<evidence type="ECO:0000256" key="1">
    <source>
        <dbReference type="SAM" id="MobiDB-lite"/>
    </source>
</evidence>
<dbReference type="AlphaFoldDB" id="A0AAE9EDW2"/>
<feature type="compositionally biased region" description="Low complexity" evidence="1">
    <location>
        <begin position="257"/>
        <end position="284"/>
    </location>
</feature>
<dbReference type="InterPro" id="IPR003511">
    <property type="entry name" value="HORMA_dom"/>
</dbReference>
<dbReference type="Pfam" id="PF02301">
    <property type="entry name" value="HORMA"/>
    <property type="match status" value="1"/>
</dbReference>
<dbReference type="EMBL" id="CP092621">
    <property type="protein sequence ID" value="UMM19530.1"/>
    <property type="molecule type" value="Genomic_DNA"/>
</dbReference>
<feature type="region of interest" description="Disordered" evidence="1">
    <location>
        <begin position="257"/>
        <end position="289"/>
    </location>
</feature>
<feature type="region of interest" description="Disordered" evidence="1">
    <location>
        <begin position="146"/>
        <end position="165"/>
    </location>
</feature>
<dbReference type="Gene3D" id="3.30.900.10">
    <property type="entry name" value="HORMA domain"/>
    <property type="match status" value="1"/>
</dbReference>
<reference evidence="3 4" key="1">
    <citation type="submission" date="2022-04" db="EMBL/GenBank/DDBJ databases">
        <title>Chromosome-level reference genomes for two strains of Caenorhabditis briggsae: an improved platform for comparative genomics.</title>
        <authorList>
            <person name="Stevens L."/>
            <person name="Andersen E."/>
        </authorList>
    </citation>
    <scope>NUCLEOTIDE SEQUENCE [LARGE SCALE GENOMIC DNA]</scope>
    <source>
        <strain evidence="3">VX34</strain>
        <tissue evidence="3">Whole-organism</tissue>
    </source>
</reference>
<organism evidence="3 4">
    <name type="scientific">Caenorhabditis briggsae</name>
    <dbReference type="NCBI Taxonomy" id="6238"/>
    <lineage>
        <taxon>Eukaryota</taxon>
        <taxon>Metazoa</taxon>
        <taxon>Ecdysozoa</taxon>
        <taxon>Nematoda</taxon>
        <taxon>Chromadorea</taxon>
        <taxon>Rhabditida</taxon>
        <taxon>Rhabditina</taxon>
        <taxon>Rhabditomorpha</taxon>
        <taxon>Rhabditoidea</taxon>
        <taxon>Rhabditidae</taxon>
        <taxon>Peloderinae</taxon>
        <taxon>Caenorhabditis</taxon>
    </lineage>
</organism>
<dbReference type="SUPFAM" id="SSF56019">
    <property type="entry name" value="The spindle assembly checkpoint protein mad2"/>
    <property type="match status" value="1"/>
</dbReference>
<name>A0AAE9EDW2_CAEBR</name>
<evidence type="ECO:0000313" key="3">
    <source>
        <dbReference type="EMBL" id="UMM19530.1"/>
    </source>
</evidence>
<evidence type="ECO:0000259" key="2">
    <source>
        <dbReference type="PROSITE" id="PS50815"/>
    </source>
</evidence>
<sequence length="319" mass="35909">MARSKQNPPAACLTSISSSLQLTKPVHDASLLVAYPDRYSHFITRIIFIGFSSIIRQREILPAECFTKRHISKTLKYPCLTSIHPKTESLIKMLFDAGEFVKLGLLKEIALVITKKENEEEAIEVHSFKFQCLENGDISTTLNTVAGKSPSQRKHQPVLTPSTSKSREHQIVHLIKSVRNLCASLRPLPKKCAANFRVNYTDLAENNDRIEGFHTTETFYELAKKAVTVEVEKSNQDEQEAVLSCSSVFVKPKFGTSSRFNPSSRESSSASMNSTQKNSSNNKSRNIEKETVQLLVEKELLDENNWSYPANLKQSEESL</sequence>
<dbReference type="InterPro" id="IPR036570">
    <property type="entry name" value="HORMA_dom_sf"/>
</dbReference>
<dbReference type="Proteomes" id="UP000829354">
    <property type="component" value="Chromosome II"/>
</dbReference>
<feature type="domain" description="HORMA" evidence="2">
    <location>
        <begin position="37"/>
        <end position="245"/>
    </location>
</feature>
<keyword evidence="4" id="KW-1185">Reference proteome</keyword>
<evidence type="ECO:0000313" key="4">
    <source>
        <dbReference type="Proteomes" id="UP000829354"/>
    </source>
</evidence>
<protein>
    <recommendedName>
        <fullName evidence="2">HORMA domain-containing protein</fullName>
    </recommendedName>
</protein>
<proteinExistence type="predicted"/>